<protein>
    <submittedName>
        <fullName evidence="3">Uncharacterized protein</fullName>
    </submittedName>
</protein>
<keyword evidence="4" id="KW-1185">Reference proteome</keyword>
<dbReference type="AlphaFoldDB" id="A0A085NQQ4"/>
<dbReference type="EMBL" id="KL367480">
    <property type="protein sequence ID" value="KFD71800.1"/>
    <property type="molecule type" value="Genomic_DNA"/>
</dbReference>
<name>A0A085NQQ4_9BILA</name>
<proteinExistence type="predicted"/>
<evidence type="ECO:0000313" key="4">
    <source>
        <dbReference type="Proteomes" id="UP000030764"/>
    </source>
</evidence>
<sequence length="66" mass="7762">MWRLFRYSRDTPTSGGSECYDCEQKLLIVSNFTVIIRDRTSHRRRYDKKSAMSTPKMGCSYMANSQ</sequence>
<organism evidence="3">
    <name type="scientific">Trichuris suis</name>
    <name type="common">pig whipworm</name>
    <dbReference type="NCBI Taxonomy" id="68888"/>
    <lineage>
        <taxon>Eukaryota</taxon>
        <taxon>Metazoa</taxon>
        <taxon>Ecdysozoa</taxon>
        <taxon>Nematoda</taxon>
        <taxon>Enoplea</taxon>
        <taxon>Dorylaimia</taxon>
        <taxon>Trichinellida</taxon>
        <taxon>Trichuridae</taxon>
        <taxon>Trichuris</taxon>
    </lineage>
</organism>
<reference evidence="3 4" key="1">
    <citation type="journal article" date="2014" name="Nat. Genet.">
        <title>Genome and transcriptome of the porcine whipworm Trichuris suis.</title>
        <authorList>
            <person name="Jex A.R."/>
            <person name="Nejsum P."/>
            <person name="Schwarz E.M."/>
            <person name="Hu L."/>
            <person name="Young N.D."/>
            <person name="Hall R.S."/>
            <person name="Korhonen P.K."/>
            <person name="Liao S."/>
            <person name="Thamsborg S."/>
            <person name="Xia J."/>
            <person name="Xu P."/>
            <person name="Wang S."/>
            <person name="Scheerlinck J.P."/>
            <person name="Hofmann A."/>
            <person name="Sternberg P.W."/>
            <person name="Wang J."/>
            <person name="Gasser R.B."/>
        </authorList>
    </citation>
    <scope>NUCLEOTIDE SEQUENCE [LARGE SCALE GENOMIC DNA]</scope>
    <source>
        <strain evidence="3">DCEP-RM93F</strain>
        <strain evidence="2">DCEP-RM93M</strain>
    </source>
</reference>
<dbReference type="EMBL" id="KL363216">
    <property type="protein sequence ID" value="KFD53528.1"/>
    <property type="molecule type" value="Genomic_DNA"/>
</dbReference>
<accession>A0A085NQQ4</accession>
<dbReference type="Proteomes" id="UP000030764">
    <property type="component" value="Unassembled WGS sequence"/>
</dbReference>
<evidence type="ECO:0000313" key="2">
    <source>
        <dbReference type="EMBL" id="KFD53528.1"/>
    </source>
</evidence>
<feature type="region of interest" description="Disordered" evidence="1">
    <location>
        <begin position="45"/>
        <end position="66"/>
    </location>
</feature>
<dbReference type="Proteomes" id="UP000030758">
    <property type="component" value="Unassembled WGS sequence"/>
</dbReference>
<evidence type="ECO:0000313" key="3">
    <source>
        <dbReference type="EMBL" id="KFD71800.1"/>
    </source>
</evidence>
<evidence type="ECO:0000256" key="1">
    <source>
        <dbReference type="SAM" id="MobiDB-lite"/>
    </source>
</evidence>
<gene>
    <name evidence="2" type="ORF">M513_05634</name>
    <name evidence="3" type="ORF">M514_05634</name>
</gene>